<sequence length="148" mass="17596">MIKRDLYIKKYDWQVHIFYRVTCYYTDEIISLLKSIDCPEDKAREAYDNLMSCKLDTGITYSNYRLRKSLMVISNTSSPKEFSNSLKHECRHLEDHIATAFKMPVGGEEVAYLAGYLGKMLYRDMQLFICECRKHKREKLCVKRIKKK</sequence>
<accession>A0ABR7DUH2</accession>
<dbReference type="RefSeq" id="WP_186931655.1">
    <property type="nucleotide sequence ID" value="NZ_JACOOJ010000071.1"/>
</dbReference>
<reference evidence="1 2" key="1">
    <citation type="submission" date="2020-08" db="EMBL/GenBank/DDBJ databases">
        <title>Genome public.</title>
        <authorList>
            <person name="Liu C."/>
            <person name="Sun Q."/>
        </authorList>
    </citation>
    <scope>NUCLEOTIDE SEQUENCE [LARGE SCALE GENOMIC DNA]</scope>
    <source>
        <strain evidence="1 2">NSJ-79</strain>
    </source>
</reference>
<dbReference type="Proteomes" id="UP000651475">
    <property type="component" value="Unassembled WGS sequence"/>
</dbReference>
<keyword evidence="2" id="KW-1185">Reference proteome</keyword>
<comment type="caution">
    <text evidence="1">The sequence shown here is derived from an EMBL/GenBank/DDBJ whole genome shotgun (WGS) entry which is preliminary data.</text>
</comment>
<evidence type="ECO:0000313" key="2">
    <source>
        <dbReference type="Proteomes" id="UP000651475"/>
    </source>
</evidence>
<name>A0ABR7DUH2_9BACT</name>
<evidence type="ECO:0000313" key="1">
    <source>
        <dbReference type="EMBL" id="MBC5635100.1"/>
    </source>
</evidence>
<protein>
    <submittedName>
        <fullName evidence="1">Uncharacterized protein</fullName>
    </submittedName>
</protein>
<dbReference type="EMBL" id="JACOOJ010000071">
    <property type="protein sequence ID" value="MBC5635100.1"/>
    <property type="molecule type" value="Genomic_DNA"/>
</dbReference>
<gene>
    <name evidence="1" type="ORF">H8S65_20395</name>
</gene>
<organism evidence="1 2">
    <name type="scientific">Parabacteroides hominis</name>
    <dbReference type="NCBI Taxonomy" id="2763057"/>
    <lineage>
        <taxon>Bacteria</taxon>
        <taxon>Pseudomonadati</taxon>
        <taxon>Bacteroidota</taxon>
        <taxon>Bacteroidia</taxon>
        <taxon>Bacteroidales</taxon>
        <taxon>Tannerellaceae</taxon>
        <taxon>Parabacteroides</taxon>
    </lineage>
</organism>
<proteinExistence type="predicted"/>